<evidence type="ECO:0000256" key="2">
    <source>
        <dbReference type="ARBA" id="ARBA00005297"/>
    </source>
</evidence>
<keyword evidence="4" id="KW-0413">Isomerase</keyword>
<dbReference type="PANTHER" id="PTHR42839">
    <property type="entry name" value="ISOCHORISMATE SYNTHASE ENTC"/>
    <property type="match status" value="1"/>
</dbReference>
<dbReference type="PANTHER" id="PTHR42839:SF2">
    <property type="entry name" value="ISOCHORISMATE SYNTHASE ENTC"/>
    <property type="match status" value="1"/>
</dbReference>
<evidence type="ECO:0000256" key="1">
    <source>
        <dbReference type="ARBA" id="ARBA00000799"/>
    </source>
</evidence>
<comment type="catalytic activity">
    <reaction evidence="1">
        <text>chorismate = isochorismate</text>
        <dbReference type="Rhea" id="RHEA:18985"/>
        <dbReference type="ChEBI" id="CHEBI:29748"/>
        <dbReference type="ChEBI" id="CHEBI:29780"/>
        <dbReference type="EC" id="5.4.4.2"/>
    </reaction>
</comment>
<organism evidence="7 8">
    <name type="scientific">Halobaculum marinum</name>
    <dbReference type="NCBI Taxonomy" id="3031996"/>
    <lineage>
        <taxon>Archaea</taxon>
        <taxon>Methanobacteriati</taxon>
        <taxon>Methanobacteriota</taxon>
        <taxon>Stenosarchaea group</taxon>
        <taxon>Halobacteria</taxon>
        <taxon>Halobacteriales</taxon>
        <taxon>Haloferacaceae</taxon>
        <taxon>Halobaculum</taxon>
    </lineage>
</organism>
<reference evidence="7 8" key="1">
    <citation type="journal article" date="2019" name="Int. J. Syst. Evol. Microbiol.">
        <title>The Global Catalogue of Microorganisms (GCM) 10K type strain sequencing project: providing services to taxonomists for standard genome sequencing and annotation.</title>
        <authorList>
            <consortium name="The Broad Institute Genomics Platform"/>
            <consortium name="The Broad Institute Genome Sequencing Center for Infectious Disease"/>
            <person name="Wu L."/>
            <person name="Ma J."/>
        </authorList>
    </citation>
    <scope>NUCLEOTIDE SEQUENCE [LARGE SCALE GENOMIC DNA]</scope>
    <source>
        <strain evidence="7 8">DT55</strain>
    </source>
</reference>
<dbReference type="EMBL" id="JBHTAG010000002">
    <property type="protein sequence ID" value="MFC7096535.1"/>
    <property type="molecule type" value="Genomic_DNA"/>
</dbReference>
<feature type="domain" description="Chorismate-utilising enzyme C-terminal" evidence="6">
    <location>
        <begin position="188"/>
        <end position="440"/>
    </location>
</feature>
<dbReference type="RefSeq" id="WP_276238996.1">
    <property type="nucleotide sequence ID" value="NZ_CP119989.1"/>
</dbReference>
<evidence type="ECO:0000256" key="4">
    <source>
        <dbReference type="ARBA" id="ARBA00023235"/>
    </source>
</evidence>
<accession>A0ABD5WSV2</accession>
<dbReference type="AlphaFoldDB" id="A0ABD5WSV2"/>
<comment type="caution">
    <text evidence="7">The sequence shown here is derived from an EMBL/GenBank/DDBJ whole genome shotgun (WGS) entry which is preliminary data.</text>
</comment>
<evidence type="ECO:0000259" key="6">
    <source>
        <dbReference type="Pfam" id="PF00425"/>
    </source>
</evidence>
<evidence type="ECO:0000256" key="5">
    <source>
        <dbReference type="ARBA" id="ARBA00041564"/>
    </source>
</evidence>
<dbReference type="EC" id="5.4.4.2" evidence="3"/>
<sequence length="452" mass="48893">MNPPDGDARAVPLTEADDDAVLVSRSCEVPDISFGSFLAAGDRHRVHWSTPEGLEVAGGGAAARLVADGPDRFDSLRADADRLFDAVDHDGPPATRPRVFGGIAFDPDHEATGVWAGFPGASFILPAIQLTRADGGTYLTVNRYGPDADAGGARDALADARDRLAELPMMRPRGEKPGVAGTEWLVDREEWTAQVASVIERIREGPLRKAVMATALRVDLVDEIDIPDTLGRLRRTYPECYRFLVQPTDGEGFFGPPPERLVRREGEVVQTEALAGSMPRGDTPEEDDEYARSLLESDKLQHEQGVVVDTICEQLDSFGTVGEGEQGIRKLTNIQHLRTPINAVLDGDTHVLELVEALHPTPAVGGLPLDLALETIRETETWDRGWYASPVGWFDAAGDGEFAVGIRSGVAGDGQATLFAGNGIVADSDPADEWDELQHKVRPVMDELERDP</sequence>
<comment type="similarity">
    <text evidence="2">Belongs to the isochorismate synthase family.</text>
</comment>
<evidence type="ECO:0000313" key="8">
    <source>
        <dbReference type="Proteomes" id="UP001596388"/>
    </source>
</evidence>
<gene>
    <name evidence="7" type="ORF">ACFQKD_04390</name>
</gene>
<keyword evidence="8" id="KW-1185">Reference proteome</keyword>
<name>A0ABD5WSV2_9EURY</name>
<proteinExistence type="inferred from homology"/>
<evidence type="ECO:0000313" key="7">
    <source>
        <dbReference type="EMBL" id="MFC7096535.1"/>
    </source>
</evidence>
<dbReference type="Pfam" id="PF00425">
    <property type="entry name" value="Chorismate_bind"/>
    <property type="match status" value="1"/>
</dbReference>
<evidence type="ECO:0000256" key="3">
    <source>
        <dbReference type="ARBA" id="ARBA00012824"/>
    </source>
</evidence>
<dbReference type="Gene3D" id="3.60.120.10">
    <property type="entry name" value="Anthranilate synthase"/>
    <property type="match status" value="1"/>
</dbReference>
<dbReference type="SUPFAM" id="SSF56322">
    <property type="entry name" value="ADC synthase"/>
    <property type="match status" value="1"/>
</dbReference>
<dbReference type="Proteomes" id="UP001596388">
    <property type="component" value="Unassembled WGS sequence"/>
</dbReference>
<dbReference type="NCBIfam" id="TIGR00543">
    <property type="entry name" value="isochor_syn"/>
    <property type="match status" value="1"/>
</dbReference>
<dbReference type="GO" id="GO:0008909">
    <property type="term" value="F:isochorismate synthase activity"/>
    <property type="evidence" value="ECO:0007669"/>
    <property type="project" value="UniProtKB-EC"/>
</dbReference>
<protein>
    <recommendedName>
        <fullName evidence="3">isochorismate synthase</fullName>
        <ecNumber evidence="3">5.4.4.2</ecNumber>
    </recommendedName>
    <alternativeName>
        <fullName evidence="5">Isochorismate mutase</fullName>
    </alternativeName>
</protein>
<dbReference type="GeneID" id="79269575"/>
<dbReference type="InterPro" id="IPR015890">
    <property type="entry name" value="Chorismate_C"/>
</dbReference>
<dbReference type="InterPro" id="IPR005801">
    <property type="entry name" value="ADC_synthase"/>
</dbReference>
<dbReference type="InterPro" id="IPR004561">
    <property type="entry name" value="IsoChor_synthase"/>
</dbReference>